<dbReference type="Proteomes" id="UP001229952">
    <property type="component" value="Chromosome"/>
</dbReference>
<keyword evidence="3" id="KW-1185">Reference proteome</keyword>
<feature type="region of interest" description="Disordered" evidence="1">
    <location>
        <begin position="74"/>
        <end position="107"/>
    </location>
</feature>
<name>A0ABY9HVJ3_9ACTN</name>
<sequence length="107" mass="10908">MPAPAGPEVLLVHGLDGGAERVHHGPLDGGVASTEDVPRHVHQTEGQQDRLLAVRSAPEEAGALQDDGVRLLGGGARRDSGTSLDQFSHDQGNAGRAAAVPVGAELP</sequence>
<evidence type="ECO:0000313" key="3">
    <source>
        <dbReference type="Proteomes" id="UP001229952"/>
    </source>
</evidence>
<organism evidence="2 3">
    <name type="scientific">Streptomyces laculatispora</name>
    <dbReference type="NCBI Taxonomy" id="887464"/>
    <lineage>
        <taxon>Bacteria</taxon>
        <taxon>Bacillati</taxon>
        <taxon>Actinomycetota</taxon>
        <taxon>Actinomycetes</taxon>
        <taxon>Kitasatosporales</taxon>
        <taxon>Streptomycetaceae</taxon>
        <taxon>Streptomyces</taxon>
    </lineage>
</organism>
<evidence type="ECO:0000313" key="2">
    <source>
        <dbReference type="EMBL" id="WLQ38588.1"/>
    </source>
</evidence>
<evidence type="ECO:0000256" key="1">
    <source>
        <dbReference type="SAM" id="MobiDB-lite"/>
    </source>
</evidence>
<dbReference type="EMBL" id="CP120992">
    <property type="protein sequence ID" value="WLQ38588.1"/>
    <property type="molecule type" value="Genomic_DNA"/>
</dbReference>
<proteinExistence type="predicted"/>
<dbReference type="RefSeq" id="WP_306085295.1">
    <property type="nucleotide sequence ID" value="NZ_CP120992.1"/>
</dbReference>
<reference evidence="2 3" key="1">
    <citation type="submission" date="2023-03" db="EMBL/GenBank/DDBJ databases">
        <title>Isolation and description of six Streptomyces strains from soil environments, able to metabolize different microbial glucans.</title>
        <authorList>
            <person name="Widen T."/>
            <person name="Larsbrink J."/>
        </authorList>
    </citation>
    <scope>NUCLEOTIDE SEQUENCE [LARGE SCALE GENOMIC DNA]</scope>
    <source>
        <strain evidence="2 3">Mut2</strain>
    </source>
</reference>
<gene>
    <name evidence="2" type="ORF">P8A22_00020</name>
</gene>
<protein>
    <submittedName>
        <fullName evidence="2">Uncharacterized protein</fullName>
    </submittedName>
</protein>
<feature type="compositionally biased region" description="Polar residues" evidence="1">
    <location>
        <begin position="81"/>
        <end position="91"/>
    </location>
</feature>
<accession>A0ABY9HVJ3</accession>